<reference evidence="2 3" key="1">
    <citation type="journal article" date="2022" name="Allergy">
        <title>Genome assembly and annotation of Periplaneta americana reveal a comprehensive cockroach allergen profile.</title>
        <authorList>
            <person name="Wang L."/>
            <person name="Xiong Q."/>
            <person name="Saelim N."/>
            <person name="Wang L."/>
            <person name="Nong W."/>
            <person name="Wan A.T."/>
            <person name="Shi M."/>
            <person name="Liu X."/>
            <person name="Cao Q."/>
            <person name="Hui J.H.L."/>
            <person name="Sookrung N."/>
            <person name="Leung T.F."/>
            <person name="Tungtrongchitr A."/>
            <person name="Tsui S.K.W."/>
        </authorList>
    </citation>
    <scope>NUCLEOTIDE SEQUENCE [LARGE SCALE GENOMIC DNA]</scope>
    <source>
        <strain evidence="2">PWHHKU_190912</strain>
    </source>
</reference>
<keyword evidence="3" id="KW-1185">Reference proteome</keyword>
<feature type="compositionally biased region" description="Pro residues" evidence="1">
    <location>
        <begin position="107"/>
        <end position="116"/>
    </location>
</feature>
<dbReference type="Proteomes" id="UP001148838">
    <property type="component" value="Unassembled WGS sequence"/>
</dbReference>
<sequence length="116" mass="12900">MTLFRAQSRGLAESRNFPELMNVTRGRPRPGKHPQAAAAVEFYRHRLEHRKGYITVAGVPEFRPAGVLLRATISSDMSLSHLSTLKCYRTGPRSNPQPRAHKASAIPSPPPRATIF</sequence>
<proteinExistence type="predicted"/>
<protein>
    <submittedName>
        <fullName evidence="2">Uncharacterized protein</fullName>
    </submittedName>
</protein>
<feature type="region of interest" description="Disordered" evidence="1">
    <location>
        <begin position="89"/>
        <end position="116"/>
    </location>
</feature>
<accession>A0ABQ8SNC9</accession>
<comment type="caution">
    <text evidence="2">The sequence shown here is derived from an EMBL/GenBank/DDBJ whole genome shotgun (WGS) entry which is preliminary data.</text>
</comment>
<evidence type="ECO:0000313" key="3">
    <source>
        <dbReference type="Proteomes" id="UP001148838"/>
    </source>
</evidence>
<organism evidence="2 3">
    <name type="scientific">Periplaneta americana</name>
    <name type="common">American cockroach</name>
    <name type="synonym">Blatta americana</name>
    <dbReference type="NCBI Taxonomy" id="6978"/>
    <lineage>
        <taxon>Eukaryota</taxon>
        <taxon>Metazoa</taxon>
        <taxon>Ecdysozoa</taxon>
        <taxon>Arthropoda</taxon>
        <taxon>Hexapoda</taxon>
        <taxon>Insecta</taxon>
        <taxon>Pterygota</taxon>
        <taxon>Neoptera</taxon>
        <taxon>Polyneoptera</taxon>
        <taxon>Dictyoptera</taxon>
        <taxon>Blattodea</taxon>
        <taxon>Blattoidea</taxon>
        <taxon>Blattidae</taxon>
        <taxon>Blattinae</taxon>
        <taxon>Periplaneta</taxon>
    </lineage>
</organism>
<evidence type="ECO:0000256" key="1">
    <source>
        <dbReference type="SAM" id="MobiDB-lite"/>
    </source>
</evidence>
<name>A0ABQ8SNC9_PERAM</name>
<evidence type="ECO:0000313" key="2">
    <source>
        <dbReference type="EMBL" id="KAJ4435286.1"/>
    </source>
</evidence>
<dbReference type="EMBL" id="JAJSOF020000023">
    <property type="protein sequence ID" value="KAJ4435286.1"/>
    <property type="molecule type" value="Genomic_DNA"/>
</dbReference>
<gene>
    <name evidence="2" type="ORF">ANN_17896</name>
</gene>